<gene>
    <name evidence="1" type="ORF">LX32DRAFT_639000</name>
</gene>
<dbReference type="Proteomes" id="UP001232148">
    <property type="component" value="Unassembled WGS sequence"/>
</dbReference>
<name>A0AAD9HID6_9PEZI</name>
<comment type="caution">
    <text evidence="1">The sequence shown here is derived from an EMBL/GenBank/DDBJ whole genome shotgun (WGS) entry which is preliminary data.</text>
</comment>
<organism evidence="1 2">
    <name type="scientific">Colletotrichum zoysiae</name>
    <dbReference type="NCBI Taxonomy" id="1216348"/>
    <lineage>
        <taxon>Eukaryota</taxon>
        <taxon>Fungi</taxon>
        <taxon>Dikarya</taxon>
        <taxon>Ascomycota</taxon>
        <taxon>Pezizomycotina</taxon>
        <taxon>Sordariomycetes</taxon>
        <taxon>Hypocreomycetidae</taxon>
        <taxon>Glomerellales</taxon>
        <taxon>Glomerellaceae</taxon>
        <taxon>Colletotrichum</taxon>
        <taxon>Colletotrichum graminicola species complex</taxon>
    </lineage>
</organism>
<evidence type="ECO:0000313" key="1">
    <source>
        <dbReference type="EMBL" id="KAK2029470.1"/>
    </source>
</evidence>
<keyword evidence="2" id="KW-1185">Reference proteome</keyword>
<dbReference type="EMBL" id="MU842863">
    <property type="protein sequence ID" value="KAK2029470.1"/>
    <property type="molecule type" value="Genomic_DNA"/>
</dbReference>
<proteinExistence type="predicted"/>
<protein>
    <submittedName>
        <fullName evidence="1">Uncharacterized protein</fullName>
    </submittedName>
</protein>
<accession>A0AAD9HID6</accession>
<evidence type="ECO:0000313" key="2">
    <source>
        <dbReference type="Proteomes" id="UP001232148"/>
    </source>
</evidence>
<reference evidence="1" key="1">
    <citation type="submission" date="2021-06" db="EMBL/GenBank/DDBJ databases">
        <title>Comparative genomics, transcriptomics and evolutionary studies reveal genomic signatures of adaptation to plant cell wall in hemibiotrophic fungi.</title>
        <authorList>
            <consortium name="DOE Joint Genome Institute"/>
            <person name="Baroncelli R."/>
            <person name="Diaz J.F."/>
            <person name="Benocci T."/>
            <person name="Peng M."/>
            <person name="Battaglia E."/>
            <person name="Haridas S."/>
            <person name="Andreopoulos W."/>
            <person name="Labutti K."/>
            <person name="Pangilinan J."/>
            <person name="Floch G.L."/>
            <person name="Makela M.R."/>
            <person name="Henrissat B."/>
            <person name="Grigoriev I.V."/>
            <person name="Crouch J.A."/>
            <person name="De Vries R.P."/>
            <person name="Sukno S.A."/>
            <person name="Thon M.R."/>
        </authorList>
    </citation>
    <scope>NUCLEOTIDE SEQUENCE</scope>
    <source>
        <strain evidence="1">MAFF235873</strain>
    </source>
</reference>
<dbReference type="AlphaFoldDB" id="A0AAD9HID6"/>
<sequence length="71" mass="8132">MYIVGRLFCLHTCLFPLGCCGKGLLILVVFSLGVQYFACIRISGADEEWHVRFILTICNPVPRRRYIRAIV</sequence>